<protein>
    <recommendedName>
        <fullName evidence="4">TOG domain-containing protein</fullName>
    </recommendedName>
</protein>
<feature type="compositionally biased region" description="Polar residues" evidence="1">
    <location>
        <begin position="604"/>
        <end position="613"/>
    </location>
</feature>
<dbReference type="EMBL" id="CYKH01001806">
    <property type="protein sequence ID" value="CUG90263.1"/>
    <property type="molecule type" value="Genomic_DNA"/>
</dbReference>
<feature type="region of interest" description="Disordered" evidence="1">
    <location>
        <begin position="688"/>
        <end position="733"/>
    </location>
</feature>
<dbReference type="InterPro" id="IPR011989">
    <property type="entry name" value="ARM-like"/>
</dbReference>
<feature type="compositionally biased region" description="Polar residues" evidence="1">
    <location>
        <begin position="543"/>
        <end position="559"/>
    </location>
</feature>
<proteinExistence type="predicted"/>
<sequence length="733" mass="78696">MDTNMMLQRQVEVAGALRMPPKTNDELLRTRLIIKGLSAFLTQLNRIATKLQLPLEAVFQCLMQIGLGHMEGVDFDKQHRSGNVPMHQAKVLDRNATLNAQRVEPKVREVVDEETLDSHVARCGELRTLLRMKVEDGNDLSMARKLVVLSEEYLDCIFNLAQGDGATMMKLYLADDPQTIHAITGGAHSTSAAVAGGVSPSRAHGGKPLPSNIIKGLTEECRGVLEDLKVEFPRRQKSLSTIKDWLQCVDADILERHFVGMITALQEPLRAQLGDKRSAICRLACDIVSILLLRVRNTNEIVHLAKTREVLAIWIEVLLKGVHVTVAAIAEATDLTMRDVVMATRPVSSFVLHVLSQALAKAAQPELKRKLLNYMFLLVAGDAQVTRLGPQELTPVLPLILKMCNSSEEACRRVARMVLIRAENLGCLMTTALDAKLERAIAAERASVLDACAGPSDALEVVALKYSIPSRASSGGWINCDDGLGSVAGSSRQASEILSSTSASQVGEDLDGLTSTTSSTSKRGTVTNPTAVVDAPLRPNHPPTQASEGTSFLRSPQKQPRSKESSVEQNEISPRMKHDEPPKATSSRSTTTTPAEHAAIPPSAVTSRPSHSTARLAAGGPSSLPEISVRSGPVSHLSTNVLSHAQLSSSAKRSSLSPALSDSPLVSYLPTGPSQHLAPVPLSLRGLSASTSSVNTATEFGPSQSNGSITSLSTSLKKRLSQRSINNTSPVQQ</sequence>
<name>A0A0S4JIY6_BODSA</name>
<dbReference type="Proteomes" id="UP000051952">
    <property type="component" value="Unassembled WGS sequence"/>
</dbReference>
<feature type="region of interest" description="Disordered" evidence="1">
    <location>
        <begin position="496"/>
        <end position="631"/>
    </location>
</feature>
<dbReference type="VEuPathDB" id="TriTrypDB:BSAL_25810"/>
<dbReference type="AlphaFoldDB" id="A0A0S4JIY6"/>
<reference evidence="3" key="1">
    <citation type="submission" date="2015-09" db="EMBL/GenBank/DDBJ databases">
        <authorList>
            <consortium name="Pathogen Informatics"/>
        </authorList>
    </citation>
    <scope>NUCLEOTIDE SEQUENCE [LARGE SCALE GENOMIC DNA]</scope>
    <source>
        <strain evidence="3">Lake Konstanz</strain>
    </source>
</reference>
<organism evidence="2 3">
    <name type="scientific">Bodo saltans</name>
    <name type="common">Flagellated protozoan</name>
    <dbReference type="NCBI Taxonomy" id="75058"/>
    <lineage>
        <taxon>Eukaryota</taxon>
        <taxon>Discoba</taxon>
        <taxon>Euglenozoa</taxon>
        <taxon>Kinetoplastea</taxon>
        <taxon>Metakinetoplastina</taxon>
        <taxon>Eubodonida</taxon>
        <taxon>Bodonidae</taxon>
        <taxon>Bodo</taxon>
    </lineage>
</organism>
<evidence type="ECO:0000313" key="3">
    <source>
        <dbReference type="Proteomes" id="UP000051952"/>
    </source>
</evidence>
<dbReference type="Gene3D" id="1.25.10.10">
    <property type="entry name" value="Leucine-rich Repeat Variant"/>
    <property type="match status" value="1"/>
</dbReference>
<evidence type="ECO:0000313" key="2">
    <source>
        <dbReference type="EMBL" id="CUG90263.1"/>
    </source>
</evidence>
<accession>A0A0S4JIY6</accession>
<feature type="compositionally biased region" description="Polar residues" evidence="1">
    <location>
        <begin position="688"/>
        <end position="707"/>
    </location>
</feature>
<dbReference type="OrthoDB" id="248222at2759"/>
<keyword evidence="3" id="KW-1185">Reference proteome</keyword>
<evidence type="ECO:0008006" key="4">
    <source>
        <dbReference type="Google" id="ProtNLM"/>
    </source>
</evidence>
<gene>
    <name evidence="2" type="ORF">BSAL_25810</name>
</gene>
<feature type="compositionally biased region" description="Polar residues" evidence="1">
    <location>
        <begin position="496"/>
        <end position="505"/>
    </location>
</feature>
<evidence type="ECO:0000256" key="1">
    <source>
        <dbReference type="SAM" id="MobiDB-lite"/>
    </source>
</evidence>
<dbReference type="OMA" id="SGGWINC"/>